<keyword evidence="3" id="KW-1185">Reference proteome</keyword>
<dbReference type="InterPro" id="IPR001387">
    <property type="entry name" value="Cro/C1-type_HTH"/>
</dbReference>
<dbReference type="EMBL" id="JAHZIJ010000010">
    <property type="protein sequence ID" value="MBW7476027.1"/>
    <property type="molecule type" value="Genomic_DNA"/>
</dbReference>
<dbReference type="InterPro" id="IPR035965">
    <property type="entry name" value="PAS-like_dom_sf"/>
</dbReference>
<dbReference type="Proteomes" id="UP000812277">
    <property type="component" value="Unassembled WGS sequence"/>
</dbReference>
<dbReference type="InterPro" id="IPR010982">
    <property type="entry name" value="Lambda_DNA-bd_dom_sf"/>
</dbReference>
<feature type="domain" description="HTH cro/C1-type" evidence="1">
    <location>
        <begin position="236"/>
        <end position="291"/>
    </location>
</feature>
<proteinExistence type="predicted"/>
<dbReference type="PROSITE" id="PS50943">
    <property type="entry name" value="HTH_CROC1"/>
    <property type="match status" value="1"/>
</dbReference>
<dbReference type="Gene3D" id="1.10.260.40">
    <property type="entry name" value="lambda repressor-like DNA-binding domains"/>
    <property type="match status" value="1"/>
</dbReference>
<dbReference type="CDD" id="cd00093">
    <property type="entry name" value="HTH_XRE"/>
    <property type="match status" value="1"/>
</dbReference>
<evidence type="ECO:0000313" key="3">
    <source>
        <dbReference type="Proteomes" id="UP000812277"/>
    </source>
</evidence>
<dbReference type="SMART" id="SM00530">
    <property type="entry name" value="HTH_XRE"/>
    <property type="match status" value="1"/>
</dbReference>
<gene>
    <name evidence="2" type="ORF">K0T92_14875</name>
</gene>
<reference evidence="2 3" key="1">
    <citation type="submission" date="2021-07" db="EMBL/GenBank/DDBJ databases">
        <title>Paenibacillus radiodurans sp. nov., isolated from the southeastern edge of Tengger Desert.</title>
        <authorList>
            <person name="Zhang G."/>
        </authorList>
    </citation>
    <scope>NUCLEOTIDE SEQUENCE [LARGE SCALE GENOMIC DNA]</scope>
    <source>
        <strain evidence="2 3">DT7-4</strain>
    </source>
</reference>
<accession>A0ABS7D7V6</accession>
<protein>
    <submittedName>
        <fullName evidence="2">Helix-turn-helix transcriptional regulator</fullName>
    </submittedName>
</protein>
<sequence>MTVFDSIFQIIKAPMAIMQSCGNELRFQCANPAFTKLVGCSETELRSKPPHQLFTAWNEGICYKEQGTTSCLLNQNLSSRQIQLRLTWQSIEDAEQPSHLLVAEDISAKAWITMMSQSQNVMISGVTNSDFIIHQVDQNYPLPMISGDIVVERQSAFSFVEESEKERIMQTIGRAVEQKQAESLIVQTNRIADVCQLEVHVTICPFFNGDGSLEQYGFVVSDLRPIPDKNDPSVTLKILMARHNISTQQLSEVTGISQQTISKLRNGKIRKPQRLTAELIAAELLVAPQQIWP</sequence>
<comment type="caution">
    <text evidence="2">The sequence shown here is derived from an EMBL/GenBank/DDBJ whole genome shotgun (WGS) entry which is preliminary data.</text>
</comment>
<evidence type="ECO:0000259" key="1">
    <source>
        <dbReference type="PROSITE" id="PS50943"/>
    </source>
</evidence>
<evidence type="ECO:0000313" key="2">
    <source>
        <dbReference type="EMBL" id="MBW7476027.1"/>
    </source>
</evidence>
<dbReference type="SUPFAM" id="SSF55785">
    <property type="entry name" value="PYP-like sensor domain (PAS domain)"/>
    <property type="match status" value="1"/>
</dbReference>
<organism evidence="2 3">
    <name type="scientific">Paenibacillus oenotherae</name>
    <dbReference type="NCBI Taxonomy" id="1435645"/>
    <lineage>
        <taxon>Bacteria</taxon>
        <taxon>Bacillati</taxon>
        <taxon>Bacillota</taxon>
        <taxon>Bacilli</taxon>
        <taxon>Bacillales</taxon>
        <taxon>Paenibacillaceae</taxon>
        <taxon>Paenibacillus</taxon>
    </lineage>
</organism>
<dbReference type="RefSeq" id="WP_219873271.1">
    <property type="nucleotide sequence ID" value="NZ_JAHZIJ010000010.1"/>
</dbReference>
<name>A0ABS7D7V6_9BACL</name>
<dbReference type="SUPFAM" id="SSF47413">
    <property type="entry name" value="lambda repressor-like DNA-binding domains"/>
    <property type="match status" value="1"/>
</dbReference>
<dbReference type="Pfam" id="PF13443">
    <property type="entry name" value="HTH_26"/>
    <property type="match status" value="1"/>
</dbReference>